<reference evidence="4" key="1">
    <citation type="submission" date="2016-10" db="EMBL/GenBank/DDBJ databases">
        <authorList>
            <person name="Varghese N."/>
            <person name="Submissions S."/>
        </authorList>
    </citation>
    <scope>NUCLEOTIDE SEQUENCE [LARGE SCALE GENOMIC DNA]</scope>
    <source>
        <strain evidence="4">CGMCC 1.3431</strain>
    </source>
</reference>
<organism evidence="3 4">
    <name type="scientific">Asticcacaulis taihuensis</name>
    <dbReference type="NCBI Taxonomy" id="260084"/>
    <lineage>
        <taxon>Bacteria</taxon>
        <taxon>Pseudomonadati</taxon>
        <taxon>Pseudomonadota</taxon>
        <taxon>Alphaproteobacteria</taxon>
        <taxon>Caulobacterales</taxon>
        <taxon>Caulobacteraceae</taxon>
        <taxon>Asticcacaulis</taxon>
    </lineage>
</organism>
<dbReference type="SUPFAM" id="SSF52540">
    <property type="entry name" value="P-loop containing nucleoside triphosphate hydrolases"/>
    <property type="match status" value="1"/>
</dbReference>
<dbReference type="GO" id="GO:0051782">
    <property type="term" value="P:negative regulation of cell division"/>
    <property type="evidence" value="ECO:0007669"/>
    <property type="project" value="TreeGrafter"/>
</dbReference>
<dbReference type="Proteomes" id="UP000199150">
    <property type="component" value="Unassembled WGS sequence"/>
</dbReference>
<keyword evidence="1" id="KW-0547">Nucleotide-binding</keyword>
<evidence type="ECO:0000256" key="2">
    <source>
        <dbReference type="ARBA" id="ARBA00022840"/>
    </source>
</evidence>
<protein>
    <submittedName>
        <fullName evidence="3">Pilus assembly protein CpaE</fullName>
    </submittedName>
</protein>
<evidence type="ECO:0000256" key="1">
    <source>
        <dbReference type="ARBA" id="ARBA00022741"/>
    </source>
</evidence>
<dbReference type="GO" id="GO:0005524">
    <property type="term" value="F:ATP binding"/>
    <property type="evidence" value="ECO:0007669"/>
    <property type="project" value="UniProtKB-KW"/>
</dbReference>
<dbReference type="GO" id="GO:0005829">
    <property type="term" value="C:cytosol"/>
    <property type="evidence" value="ECO:0007669"/>
    <property type="project" value="TreeGrafter"/>
</dbReference>
<dbReference type="OrthoDB" id="9783172at2"/>
<gene>
    <name evidence="3" type="ORF">SAMN02927928_2114</name>
</gene>
<dbReference type="Gene3D" id="3.40.50.2300">
    <property type="match status" value="1"/>
</dbReference>
<dbReference type="RefSeq" id="WP_090647494.1">
    <property type="nucleotide sequence ID" value="NZ_CBCRYE010000001.1"/>
</dbReference>
<dbReference type="InterPro" id="IPR050625">
    <property type="entry name" value="ParA/MinD_ATPase"/>
</dbReference>
<dbReference type="STRING" id="260084.SAMN02927928_2114"/>
<dbReference type="Gene3D" id="3.40.50.300">
    <property type="entry name" value="P-loop containing nucleotide triphosphate hydrolases"/>
    <property type="match status" value="1"/>
</dbReference>
<accession>A0A1G4RT27</accession>
<dbReference type="GO" id="GO:0009898">
    <property type="term" value="C:cytoplasmic side of plasma membrane"/>
    <property type="evidence" value="ECO:0007669"/>
    <property type="project" value="TreeGrafter"/>
</dbReference>
<dbReference type="PANTHER" id="PTHR43384">
    <property type="entry name" value="SEPTUM SITE-DETERMINING PROTEIN MIND HOMOLOG, CHLOROPLASTIC-RELATED"/>
    <property type="match status" value="1"/>
</dbReference>
<dbReference type="GO" id="GO:0016887">
    <property type="term" value="F:ATP hydrolysis activity"/>
    <property type="evidence" value="ECO:0007669"/>
    <property type="project" value="TreeGrafter"/>
</dbReference>
<evidence type="ECO:0000313" key="3">
    <source>
        <dbReference type="EMBL" id="SCW60103.1"/>
    </source>
</evidence>
<sequence length="399" mass="41777">MVDLPRAFRVLGLKAASSERPQEARRVGVIQDAIGGTERLESLGALFPQVLFETLGRTWPERPDGGLDILIVGVDAADPKDVEAAIRRLGAAQGARTVIVLRGADVATTRALMRAGAADVLPTPVSEPALALCLERLLEAEPAAGSGGRRSGQVVALLKAGGGVGATALGVQMAIMLAGKGKGEVCFADLDLQFGAAGVHFDLNDAVTVSDCLGTGAETPFATALARHRSGARLLAAPREILPLEALNPDMVDGLLSGLRRDFALTLVDLPAVWTAWSNQVLQQADHIVLVTHLSVAHIHLVKRQLRFIASQRLEERPLTLVCNAASPEQLASVPLKVAEKGLGRAFDVVIPEDRKTMIAALNEGVELSAIRRGTPLEKAITELAGKVGAPALAAGSAR</sequence>
<keyword evidence="4" id="KW-1185">Reference proteome</keyword>
<evidence type="ECO:0000313" key="4">
    <source>
        <dbReference type="Proteomes" id="UP000199150"/>
    </source>
</evidence>
<dbReference type="InterPro" id="IPR027417">
    <property type="entry name" value="P-loop_NTPase"/>
</dbReference>
<name>A0A1G4RT27_9CAUL</name>
<dbReference type="EMBL" id="FMTS01000003">
    <property type="protein sequence ID" value="SCW60103.1"/>
    <property type="molecule type" value="Genomic_DNA"/>
</dbReference>
<dbReference type="AlphaFoldDB" id="A0A1G4RT27"/>
<keyword evidence="2" id="KW-0067">ATP-binding</keyword>
<proteinExistence type="predicted"/>
<dbReference type="PANTHER" id="PTHR43384:SF6">
    <property type="entry name" value="SEPTUM SITE-DETERMINING PROTEIN MIND HOMOLOG, CHLOROPLASTIC"/>
    <property type="match status" value="1"/>
</dbReference>